<organism evidence="1 2">
    <name type="scientific">Prosthecobacter fluviatilis</name>
    <dbReference type="NCBI Taxonomy" id="445931"/>
    <lineage>
        <taxon>Bacteria</taxon>
        <taxon>Pseudomonadati</taxon>
        <taxon>Verrucomicrobiota</taxon>
        <taxon>Verrucomicrobiia</taxon>
        <taxon>Verrucomicrobiales</taxon>
        <taxon>Verrucomicrobiaceae</taxon>
        <taxon>Prosthecobacter</taxon>
    </lineage>
</organism>
<sequence length="165" mass="18746">MADQARISNLDSIEAFRAALIIFISKTQQVLDSVQDSVKKTRGWVQTEQPAYWQQQIRMRQKKLDQAQQELMSARMSEFVDNPAAQQMAVRKARAALEEAQAKAERTKAWGRDFDRTVDPLARKTDSLRDYLETDLAKAVAYLVEIQKILQAYNETPAPPASSDS</sequence>
<dbReference type="Proteomes" id="UP001596052">
    <property type="component" value="Unassembled WGS sequence"/>
</dbReference>
<evidence type="ECO:0000313" key="1">
    <source>
        <dbReference type="EMBL" id="MFC5456814.1"/>
    </source>
</evidence>
<dbReference type="EMBL" id="JBHSMQ010000007">
    <property type="protein sequence ID" value="MFC5456814.1"/>
    <property type="molecule type" value="Genomic_DNA"/>
</dbReference>
<gene>
    <name evidence="1" type="ORF">ACFQDI_18250</name>
</gene>
<proteinExistence type="predicted"/>
<protein>
    <submittedName>
        <fullName evidence="1">Uncharacterized protein</fullName>
    </submittedName>
</protein>
<name>A0ABW0KTV3_9BACT</name>
<dbReference type="RefSeq" id="WP_377169448.1">
    <property type="nucleotide sequence ID" value="NZ_JBHSMQ010000007.1"/>
</dbReference>
<comment type="caution">
    <text evidence="1">The sequence shown here is derived from an EMBL/GenBank/DDBJ whole genome shotgun (WGS) entry which is preliminary data.</text>
</comment>
<evidence type="ECO:0000313" key="2">
    <source>
        <dbReference type="Proteomes" id="UP001596052"/>
    </source>
</evidence>
<reference evidence="2" key="1">
    <citation type="journal article" date="2019" name="Int. J. Syst. Evol. Microbiol.">
        <title>The Global Catalogue of Microorganisms (GCM) 10K type strain sequencing project: providing services to taxonomists for standard genome sequencing and annotation.</title>
        <authorList>
            <consortium name="The Broad Institute Genomics Platform"/>
            <consortium name="The Broad Institute Genome Sequencing Center for Infectious Disease"/>
            <person name="Wu L."/>
            <person name="Ma J."/>
        </authorList>
    </citation>
    <scope>NUCLEOTIDE SEQUENCE [LARGE SCALE GENOMIC DNA]</scope>
    <source>
        <strain evidence="2">CGMCC 4.1469</strain>
    </source>
</reference>
<accession>A0ABW0KTV3</accession>
<keyword evidence="2" id="KW-1185">Reference proteome</keyword>